<dbReference type="Proteomes" id="UP000469325">
    <property type="component" value="Unassembled WGS sequence"/>
</dbReference>
<evidence type="ECO:0000256" key="1">
    <source>
        <dbReference type="SAM" id="MobiDB-lite"/>
    </source>
</evidence>
<feature type="region of interest" description="Disordered" evidence="1">
    <location>
        <begin position="64"/>
        <end position="89"/>
    </location>
</feature>
<evidence type="ECO:0000313" key="3">
    <source>
        <dbReference type="Proteomes" id="UP000469325"/>
    </source>
</evidence>
<gene>
    <name evidence="2" type="ORF">FYJ68_00805</name>
</gene>
<protein>
    <submittedName>
        <fullName evidence="2">Uncharacterized protein</fullName>
    </submittedName>
</protein>
<accession>A0A6N7XB14</accession>
<keyword evidence="3" id="KW-1185">Reference proteome</keyword>
<proteinExistence type="predicted"/>
<name>A0A6N7XB14_9ACTN</name>
<organism evidence="2 3">
    <name type="scientific">Olsenella porci</name>
    <dbReference type="NCBI Taxonomy" id="2652279"/>
    <lineage>
        <taxon>Bacteria</taxon>
        <taxon>Bacillati</taxon>
        <taxon>Actinomycetota</taxon>
        <taxon>Coriobacteriia</taxon>
        <taxon>Coriobacteriales</taxon>
        <taxon>Atopobiaceae</taxon>
        <taxon>Olsenella</taxon>
    </lineage>
</organism>
<evidence type="ECO:0000313" key="2">
    <source>
        <dbReference type="EMBL" id="MST71663.1"/>
    </source>
</evidence>
<dbReference type="EMBL" id="VUNC01000001">
    <property type="protein sequence ID" value="MST71663.1"/>
    <property type="molecule type" value="Genomic_DNA"/>
</dbReference>
<sequence>MKYKLDWRDSGSLLNALEGDSFSTGVRIQGRCCGIYLDDRRIRYCSLTPSRGCNKSCEFYRGDTHGGTRPHCAMKDPSRHGNTKSNGRR</sequence>
<comment type="caution">
    <text evidence="2">The sequence shown here is derived from an EMBL/GenBank/DDBJ whole genome shotgun (WGS) entry which is preliminary data.</text>
</comment>
<dbReference type="RefSeq" id="WP_154433428.1">
    <property type="nucleotide sequence ID" value="NZ_VUNC01000001.1"/>
</dbReference>
<dbReference type="AlphaFoldDB" id="A0A6N7XB14"/>
<reference evidence="2 3" key="1">
    <citation type="submission" date="2019-08" db="EMBL/GenBank/DDBJ databases">
        <title>In-depth cultivation of the pig gut microbiome towards novel bacterial diversity and tailored functional studies.</title>
        <authorList>
            <person name="Wylensek D."/>
            <person name="Hitch T.C.A."/>
            <person name="Clavel T."/>
        </authorList>
    </citation>
    <scope>NUCLEOTIDE SEQUENCE [LARGE SCALE GENOMIC DNA]</scope>
    <source>
        <strain evidence="2 3">CA-Schmier-601-WT-1</strain>
    </source>
</reference>